<dbReference type="Pfam" id="PF00204">
    <property type="entry name" value="DNA_gyraseB"/>
    <property type="match status" value="1"/>
</dbReference>
<dbReference type="PANTHER" id="PTHR45866:SF1">
    <property type="entry name" value="DNA GYRASE SUBUNIT B, MITOCHONDRIAL"/>
    <property type="match status" value="1"/>
</dbReference>
<dbReference type="KEGG" id="spri:SPRI_6502"/>
<keyword evidence="6" id="KW-0067">ATP-binding</keyword>
<keyword evidence="7" id="KW-0799">Topoisomerase</keyword>
<dbReference type="InterPro" id="IPR013506">
    <property type="entry name" value="Topo_IIA_bsu_dom2"/>
</dbReference>
<proteinExistence type="inferred from homology"/>
<evidence type="ECO:0000256" key="8">
    <source>
        <dbReference type="ARBA" id="ARBA00023125"/>
    </source>
</evidence>
<dbReference type="Pfam" id="PF02518">
    <property type="entry name" value="HATPase_c"/>
    <property type="match status" value="1"/>
</dbReference>
<dbReference type="Proteomes" id="UP000060513">
    <property type="component" value="Chromosome"/>
</dbReference>
<dbReference type="InterPro" id="IPR003594">
    <property type="entry name" value="HATPase_dom"/>
</dbReference>
<dbReference type="InterPro" id="IPR014721">
    <property type="entry name" value="Ribsml_uS5_D2-typ_fold_subgr"/>
</dbReference>
<dbReference type="InterPro" id="IPR020568">
    <property type="entry name" value="Ribosomal_Su5_D2-typ_SF"/>
</dbReference>
<evidence type="ECO:0000256" key="5">
    <source>
        <dbReference type="ARBA" id="ARBA00022741"/>
    </source>
</evidence>
<dbReference type="AlphaFoldDB" id="A0A0M4DFV9"/>
<comment type="catalytic activity">
    <reaction evidence="1">
        <text>ATP-dependent breakage, passage and rejoining of double-stranded DNA.</text>
        <dbReference type="EC" id="5.6.2.2"/>
    </reaction>
</comment>
<evidence type="ECO:0000256" key="4">
    <source>
        <dbReference type="ARBA" id="ARBA00012895"/>
    </source>
</evidence>
<reference evidence="11 12" key="1">
    <citation type="submission" date="2015-08" db="EMBL/GenBank/DDBJ databases">
        <title>Genome sequence of the pristinamycin over-producing bacterium Streptomyces pristinaespiralis HCCB10218.</title>
        <authorList>
            <person name="Tian J."/>
            <person name="Yang J."/>
            <person name="Li L."/>
            <person name="Ruan L."/>
            <person name="Wei W."/>
            <person name="Zheng G."/>
            <person name="Wei Z."/>
            <person name="Yang S."/>
            <person name="Ge M."/>
            <person name="Jiang W."/>
            <person name="Lu Y."/>
        </authorList>
    </citation>
    <scope>NUCLEOTIDE SEQUENCE [LARGE SCALE GENOMIC DNA]</scope>
    <source>
        <strain evidence="11 12">HCCB 10218</strain>
    </source>
</reference>
<evidence type="ECO:0000313" key="12">
    <source>
        <dbReference type="Proteomes" id="UP000060513"/>
    </source>
</evidence>
<accession>A0A0M4DFV9</accession>
<evidence type="ECO:0000256" key="1">
    <source>
        <dbReference type="ARBA" id="ARBA00000185"/>
    </source>
</evidence>
<dbReference type="SMART" id="SM00433">
    <property type="entry name" value="TOP2c"/>
    <property type="match status" value="1"/>
</dbReference>
<dbReference type="SUPFAM" id="SSF55874">
    <property type="entry name" value="ATPase domain of HSP90 chaperone/DNA topoisomerase II/histidine kinase"/>
    <property type="match status" value="1"/>
</dbReference>
<dbReference type="InterPro" id="IPR036890">
    <property type="entry name" value="HATPase_C_sf"/>
</dbReference>
<dbReference type="STRING" id="38300.SPRI_6502"/>
<protein>
    <recommendedName>
        <fullName evidence="4">DNA topoisomerase (ATP-hydrolyzing)</fullName>
        <ecNumber evidence="4">5.6.2.2</ecNumber>
    </recommendedName>
</protein>
<dbReference type="EC" id="5.6.2.2" evidence="4"/>
<dbReference type="EMBL" id="CP011340">
    <property type="protein sequence ID" value="ALC24808.1"/>
    <property type="molecule type" value="Genomic_DNA"/>
</dbReference>
<sequence length="391" mass="41379">MSDAAHMYDATHIEVLEGLEVVRKRPGMWVGSTGERGLHQMVFEVVGRAVNENVAGRAGSVAVALMPDGEVRVTDDGPGVPAEAVGEAVGPCLEDMLTRIHAQQDAGGRRAIAVSPLGNGLGLGVPNALASSLTAEVRRDGVRWVQVYASGVAVGPPTAAGPAVGSGITLAFRPDAGIFETVECSFDVLAERFRELAFLNRGLDISLSDERSAGECRSERFHSPGGTRDFVLLLGEGRGTGALVQTDVIGFEREDPRMAGAVEVALQWRDSDEERVRTYANSRPTPEGGTHAEGFRDGVAAAVNAYARQRRLLTSADADLGADRIGKGLTAVVSVKLDQPGFRGATCAELDNTEARFGVEEAVREHLGIWLERHPEQAAAVIGRRRAGGGR</sequence>
<dbReference type="PATRIC" id="fig|38300.4.peg.6798"/>
<dbReference type="PRINTS" id="PR01159">
    <property type="entry name" value="DNAGYRASEB"/>
</dbReference>
<evidence type="ECO:0000256" key="7">
    <source>
        <dbReference type="ARBA" id="ARBA00023029"/>
    </source>
</evidence>
<keyword evidence="5" id="KW-0547">Nucleotide-binding</keyword>
<dbReference type="GO" id="GO:0003918">
    <property type="term" value="F:DNA topoisomerase type II (double strand cut, ATP-hydrolyzing) activity"/>
    <property type="evidence" value="ECO:0007669"/>
    <property type="project" value="UniProtKB-EC"/>
</dbReference>
<dbReference type="Gene3D" id="3.30.230.10">
    <property type="match status" value="1"/>
</dbReference>
<evidence type="ECO:0000259" key="10">
    <source>
        <dbReference type="SMART" id="SM00387"/>
    </source>
</evidence>
<evidence type="ECO:0000256" key="3">
    <source>
        <dbReference type="ARBA" id="ARBA00010708"/>
    </source>
</evidence>
<dbReference type="SUPFAM" id="SSF54211">
    <property type="entry name" value="Ribosomal protein S5 domain 2-like"/>
    <property type="match status" value="1"/>
</dbReference>
<comment type="similarity">
    <text evidence="3">Belongs to the type II topoisomerase GyrB family.</text>
</comment>
<dbReference type="GO" id="GO:0006265">
    <property type="term" value="P:DNA topological change"/>
    <property type="evidence" value="ECO:0007669"/>
    <property type="project" value="InterPro"/>
</dbReference>
<organism evidence="11">
    <name type="scientific">Streptomyces pristinaespiralis</name>
    <dbReference type="NCBI Taxonomy" id="38300"/>
    <lineage>
        <taxon>Bacteria</taxon>
        <taxon>Bacillati</taxon>
        <taxon>Actinomycetota</taxon>
        <taxon>Actinomycetes</taxon>
        <taxon>Kitasatosporales</taxon>
        <taxon>Streptomycetaceae</taxon>
        <taxon>Streptomyces</taxon>
    </lineage>
</organism>
<dbReference type="GO" id="GO:0003677">
    <property type="term" value="F:DNA binding"/>
    <property type="evidence" value="ECO:0007669"/>
    <property type="project" value="UniProtKB-KW"/>
</dbReference>
<dbReference type="PRINTS" id="PR00418">
    <property type="entry name" value="TPI2FAMILY"/>
</dbReference>
<gene>
    <name evidence="11" type="ORF">SPRI_6502</name>
</gene>
<feature type="domain" description="Histidine kinase/HSP90-like ATPase" evidence="10">
    <location>
        <begin position="33"/>
        <end position="176"/>
    </location>
</feature>
<evidence type="ECO:0000313" key="11">
    <source>
        <dbReference type="EMBL" id="ALC24808.1"/>
    </source>
</evidence>
<dbReference type="InterPro" id="IPR001241">
    <property type="entry name" value="Topo_IIA"/>
</dbReference>
<dbReference type="GeneID" id="97232451"/>
<evidence type="ECO:0000256" key="2">
    <source>
        <dbReference type="ARBA" id="ARBA00001946"/>
    </source>
</evidence>
<keyword evidence="9" id="KW-0413">Isomerase</keyword>
<dbReference type="GO" id="GO:0005524">
    <property type="term" value="F:ATP binding"/>
    <property type="evidence" value="ECO:0007669"/>
    <property type="project" value="UniProtKB-KW"/>
</dbReference>
<evidence type="ECO:0000256" key="9">
    <source>
        <dbReference type="ARBA" id="ARBA00023235"/>
    </source>
</evidence>
<name>A0A0M4DFV9_STRPR</name>
<dbReference type="OMA" id="HQMVFEV"/>
<dbReference type="InterPro" id="IPR000565">
    <property type="entry name" value="Topo_IIA_B"/>
</dbReference>
<keyword evidence="8" id="KW-0238">DNA-binding</keyword>
<comment type="cofactor">
    <cofactor evidence="2">
        <name>Mg(2+)</name>
        <dbReference type="ChEBI" id="CHEBI:18420"/>
    </cofactor>
</comment>
<dbReference type="PANTHER" id="PTHR45866">
    <property type="entry name" value="DNA GYRASE/TOPOISOMERASE SUBUNIT B"/>
    <property type="match status" value="1"/>
</dbReference>
<dbReference type="RefSeq" id="WP_005320692.1">
    <property type="nucleotide sequence ID" value="NZ_CP011340.1"/>
</dbReference>
<dbReference type="Gene3D" id="3.30.565.10">
    <property type="entry name" value="Histidine kinase-like ATPase, C-terminal domain"/>
    <property type="match status" value="1"/>
</dbReference>
<dbReference type="SMART" id="SM00387">
    <property type="entry name" value="HATPase_c"/>
    <property type="match status" value="1"/>
</dbReference>
<evidence type="ECO:0000256" key="6">
    <source>
        <dbReference type="ARBA" id="ARBA00022840"/>
    </source>
</evidence>